<dbReference type="Proteomes" id="UP001497457">
    <property type="component" value="Chromosome 25rd"/>
</dbReference>
<evidence type="ECO:0000256" key="2">
    <source>
        <dbReference type="ARBA" id="ARBA00022771"/>
    </source>
</evidence>
<feature type="compositionally biased region" description="Pro residues" evidence="5">
    <location>
        <begin position="30"/>
        <end position="40"/>
    </location>
</feature>
<dbReference type="InterPro" id="IPR013083">
    <property type="entry name" value="Znf_RING/FYVE/PHD"/>
</dbReference>
<protein>
    <recommendedName>
        <fullName evidence="6">RING-type domain-containing protein</fullName>
    </recommendedName>
</protein>
<proteinExistence type="predicted"/>
<evidence type="ECO:0000256" key="4">
    <source>
        <dbReference type="PROSITE-ProRule" id="PRU00175"/>
    </source>
</evidence>
<keyword evidence="8" id="KW-1185">Reference proteome</keyword>
<feature type="compositionally biased region" description="Acidic residues" evidence="5">
    <location>
        <begin position="123"/>
        <end position="134"/>
    </location>
</feature>
<reference evidence="8" key="1">
    <citation type="submission" date="2024-06" db="EMBL/GenBank/DDBJ databases">
        <authorList>
            <person name="Ryan C."/>
        </authorList>
    </citation>
    <scope>NUCLEOTIDE SEQUENCE [LARGE SCALE GENOMIC DNA]</scope>
</reference>
<feature type="compositionally biased region" description="Pro residues" evidence="5">
    <location>
        <begin position="97"/>
        <end position="111"/>
    </location>
</feature>
<dbReference type="PROSITE" id="PS50089">
    <property type="entry name" value="ZF_RING_2"/>
    <property type="match status" value="1"/>
</dbReference>
<accession>A0ABC9BEW2</accession>
<evidence type="ECO:0000313" key="7">
    <source>
        <dbReference type="EMBL" id="CAL4999249.1"/>
    </source>
</evidence>
<feature type="compositionally biased region" description="Pro residues" evidence="5">
    <location>
        <begin position="54"/>
        <end position="69"/>
    </location>
</feature>
<feature type="region of interest" description="Disordered" evidence="5">
    <location>
        <begin position="29"/>
        <end position="69"/>
    </location>
</feature>
<dbReference type="SMART" id="SM00184">
    <property type="entry name" value="RING"/>
    <property type="match status" value="1"/>
</dbReference>
<evidence type="ECO:0000256" key="5">
    <source>
        <dbReference type="SAM" id="MobiDB-lite"/>
    </source>
</evidence>
<organism evidence="7 8">
    <name type="scientific">Urochloa decumbens</name>
    <dbReference type="NCBI Taxonomy" id="240449"/>
    <lineage>
        <taxon>Eukaryota</taxon>
        <taxon>Viridiplantae</taxon>
        <taxon>Streptophyta</taxon>
        <taxon>Embryophyta</taxon>
        <taxon>Tracheophyta</taxon>
        <taxon>Spermatophyta</taxon>
        <taxon>Magnoliopsida</taxon>
        <taxon>Liliopsida</taxon>
        <taxon>Poales</taxon>
        <taxon>Poaceae</taxon>
        <taxon>PACMAD clade</taxon>
        <taxon>Panicoideae</taxon>
        <taxon>Panicodae</taxon>
        <taxon>Paniceae</taxon>
        <taxon>Melinidinae</taxon>
        <taxon>Urochloa</taxon>
    </lineage>
</organism>
<sequence length="374" mass="37990">MSGSPPSSPQEPDLLFCHECRMAVILQELPPVPLSSPPRVCPNCSRGFLEEDPPPPLSPPPPVPAPPSPPPLVCRCCGGLGLGLGIPANDHPTSPSASPPTPPPPPPPQPYPVSASGSSSSELSDDPDGGDDLDLLGTGYGAASAFFRSFAARRPGDGSRVAAFAAATDLAAAALRDGRSPTHRAGAFDTILHRPLGLPLGPNPAVLAGGEPPAPAASIAALPTVEVAELAAACAICKDDLPLASQATRLPCSHLYHSNCIVTWLQLHNSCPVCRFRIPAAAAAPEGAAASEEDSLVTIRFTTSTRRRSGSVQGDAAAAAAAPISASPTQLAQALTGDGAGGPANSGETVSSEWPRQPESDAVMSEAREEDDID</sequence>
<evidence type="ECO:0000313" key="8">
    <source>
        <dbReference type="Proteomes" id="UP001497457"/>
    </source>
</evidence>
<dbReference type="AlphaFoldDB" id="A0ABC9BEW2"/>
<dbReference type="PANTHER" id="PTHR15710:SF190">
    <property type="entry name" value="RING-TYPE DOMAIN-CONTAINING PROTEIN"/>
    <property type="match status" value="1"/>
</dbReference>
<feature type="region of interest" description="Disordered" evidence="5">
    <location>
        <begin position="328"/>
        <end position="374"/>
    </location>
</feature>
<evidence type="ECO:0000259" key="6">
    <source>
        <dbReference type="PROSITE" id="PS50089"/>
    </source>
</evidence>
<dbReference type="GO" id="GO:0008270">
    <property type="term" value="F:zinc ion binding"/>
    <property type="evidence" value="ECO:0007669"/>
    <property type="project" value="UniProtKB-KW"/>
</dbReference>
<gene>
    <name evidence="7" type="ORF">URODEC1_LOCUS64234</name>
</gene>
<keyword evidence="2 4" id="KW-0863">Zinc-finger</keyword>
<keyword evidence="1" id="KW-0479">Metal-binding</keyword>
<keyword evidence="3" id="KW-0862">Zinc</keyword>
<feature type="region of interest" description="Disordered" evidence="5">
    <location>
        <begin position="85"/>
        <end position="136"/>
    </location>
</feature>
<dbReference type="EMBL" id="OZ075135">
    <property type="protein sequence ID" value="CAL4999249.1"/>
    <property type="molecule type" value="Genomic_DNA"/>
</dbReference>
<name>A0ABC9BEW2_9POAL</name>
<dbReference type="PANTHER" id="PTHR15710">
    <property type="entry name" value="E3 UBIQUITIN-PROTEIN LIGASE PRAJA"/>
    <property type="match status" value="1"/>
</dbReference>
<reference evidence="7 8" key="2">
    <citation type="submission" date="2024-10" db="EMBL/GenBank/DDBJ databases">
        <authorList>
            <person name="Ryan C."/>
        </authorList>
    </citation>
    <scope>NUCLEOTIDE SEQUENCE [LARGE SCALE GENOMIC DNA]</scope>
</reference>
<dbReference type="Gene3D" id="3.30.40.10">
    <property type="entry name" value="Zinc/RING finger domain, C3HC4 (zinc finger)"/>
    <property type="match status" value="1"/>
</dbReference>
<evidence type="ECO:0000256" key="1">
    <source>
        <dbReference type="ARBA" id="ARBA00022723"/>
    </source>
</evidence>
<dbReference type="InterPro" id="IPR001841">
    <property type="entry name" value="Znf_RING"/>
</dbReference>
<evidence type="ECO:0000256" key="3">
    <source>
        <dbReference type="ARBA" id="ARBA00022833"/>
    </source>
</evidence>
<dbReference type="SUPFAM" id="SSF57850">
    <property type="entry name" value="RING/U-box"/>
    <property type="match status" value="1"/>
</dbReference>
<dbReference type="Pfam" id="PF13639">
    <property type="entry name" value="zf-RING_2"/>
    <property type="match status" value="1"/>
</dbReference>
<feature type="domain" description="RING-type" evidence="6">
    <location>
        <begin position="234"/>
        <end position="275"/>
    </location>
</feature>
<feature type="compositionally biased region" description="Low complexity" evidence="5">
    <location>
        <begin position="112"/>
        <end position="122"/>
    </location>
</feature>